<evidence type="ECO:0000256" key="1">
    <source>
        <dbReference type="ARBA" id="ARBA00008542"/>
    </source>
</evidence>
<keyword evidence="3" id="KW-0326">Glycosidase</keyword>
<name>A0A5B8RFB3_9ZZZZ</name>
<evidence type="ECO:0000259" key="2">
    <source>
        <dbReference type="Pfam" id="PF01965"/>
    </source>
</evidence>
<dbReference type="PANTHER" id="PTHR42733:SF13">
    <property type="entry name" value="DJ-1_PFPI DOMAIN-CONTAINING PROTEIN"/>
    <property type="match status" value="1"/>
</dbReference>
<sequence length="181" mass="19669">MSELLAGKRVCLLAEDEFEDIELLYPLHRFAEEGAEVIVVGPRKATYTGKHGCTVEAHIASAEAASQDFDIVVVPGGYAPDRMRRHREMLEIVRRADTEGHVVAAICHAPWVLISARVVADRQLTGFWSIRDDLVNAGARYVDEPVVTDGNLVTSRHPPDLGAFCRAIIARSTGAAGGAPR</sequence>
<feature type="domain" description="DJ-1/PfpI" evidence="2">
    <location>
        <begin position="8"/>
        <end position="170"/>
    </location>
</feature>
<dbReference type="GO" id="GO:0016798">
    <property type="term" value="F:hydrolase activity, acting on glycosyl bonds"/>
    <property type="evidence" value="ECO:0007669"/>
    <property type="project" value="UniProtKB-KW"/>
</dbReference>
<protein>
    <submittedName>
        <fullName evidence="3">Putative cysteine protease YraA</fullName>
        <ecNumber evidence="3">3.2.-.-</ecNumber>
    </submittedName>
</protein>
<dbReference type="Gene3D" id="3.40.50.880">
    <property type="match status" value="1"/>
</dbReference>
<dbReference type="CDD" id="cd03134">
    <property type="entry name" value="GATase1_PfpI_like"/>
    <property type="match status" value="1"/>
</dbReference>
<dbReference type="InterPro" id="IPR029062">
    <property type="entry name" value="Class_I_gatase-like"/>
</dbReference>
<dbReference type="InterPro" id="IPR002818">
    <property type="entry name" value="DJ-1/PfpI"/>
</dbReference>
<organism evidence="3">
    <name type="scientific">uncultured organism</name>
    <dbReference type="NCBI Taxonomy" id="155900"/>
    <lineage>
        <taxon>unclassified sequences</taxon>
        <taxon>environmental samples</taxon>
    </lineage>
</organism>
<keyword evidence="3" id="KW-0645">Protease</keyword>
<dbReference type="GO" id="GO:0008233">
    <property type="term" value="F:peptidase activity"/>
    <property type="evidence" value="ECO:0007669"/>
    <property type="project" value="UniProtKB-KW"/>
</dbReference>
<proteinExistence type="inferred from homology"/>
<reference evidence="3" key="1">
    <citation type="submission" date="2019-06" db="EMBL/GenBank/DDBJ databases">
        <authorList>
            <person name="Murdoch R.W."/>
            <person name="Fathepure B."/>
        </authorList>
    </citation>
    <scope>NUCLEOTIDE SEQUENCE</scope>
</reference>
<dbReference type="NCBIfam" id="TIGR01382">
    <property type="entry name" value="PfpI"/>
    <property type="match status" value="1"/>
</dbReference>
<dbReference type="AlphaFoldDB" id="A0A5B8RFB3"/>
<comment type="similarity">
    <text evidence="1">Belongs to the peptidase C56 family.</text>
</comment>
<gene>
    <name evidence="3" type="primary">yraA</name>
    <name evidence="3" type="ORF">KBTEX_01848</name>
</gene>
<dbReference type="SUPFAM" id="SSF52317">
    <property type="entry name" value="Class I glutamine amidotransferase-like"/>
    <property type="match status" value="1"/>
</dbReference>
<dbReference type="PANTHER" id="PTHR42733">
    <property type="entry name" value="DJ-1 PROTEIN"/>
    <property type="match status" value="1"/>
</dbReference>
<keyword evidence="3" id="KW-0378">Hydrolase</keyword>
<dbReference type="PROSITE" id="PS51276">
    <property type="entry name" value="PEPTIDASE_C56_PFPI"/>
    <property type="match status" value="1"/>
</dbReference>
<dbReference type="GO" id="GO:0006508">
    <property type="term" value="P:proteolysis"/>
    <property type="evidence" value="ECO:0007669"/>
    <property type="project" value="UniProtKB-KW"/>
</dbReference>
<dbReference type="InterPro" id="IPR006286">
    <property type="entry name" value="C56_PfpI-like"/>
</dbReference>
<evidence type="ECO:0000313" key="3">
    <source>
        <dbReference type="EMBL" id="QEA05525.1"/>
    </source>
</evidence>
<dbReference type="EC" id="3.2.-.-" evidence="3"/>
<accession>A0A5B8RFB3</accession>
<dbReference type="Pfam" id="PF01965">
    <property type="entry name" value="DJ-1_PfpI"/>
    <property type="match status" value="1"/>
</dbReference>
<dbReference type="EMBL" id="MN079103">
    <property type="protein sequence ID" value="QEA05525.1"/>
    <property type="molecule type" value="Genomic_DNA"/>
</dbReference>